<dbReference type="KEGG" id="avi:Avi_2100"/>
<dbReference type="GO" id="GO:0016740">
    <property type="term" value="F:transferase activity"/>
    <property type="evidence" value="ECO:0007669"/>
    <property type="project" value="UniProtKB-KW"/>
</dbReference>
<reference evidence="2 3" key="1">
    <citation type="journal article" date="2009" name="J. Bacteriol.">
        <title>Genome sequences of three Agrobacterium biovars help elucidate the evolution of multichromosome genomes in bacteria.</title>
        <authorList>
            <person name="Slater S.C."/>
            <person name="Goldman B.S."/>
            <person name="Goodner B."/>
            <person name="Setubal J.C."/>
            <person name="Farrand S.K."/>
            <person name="Nester E.W."/>
            <person name="Burr T.J."/>
            <person name="Banta L."/>
            <person name="Dickerman A.W."/>
            <person name="Paulsen I."/>
            <person name="Otten L."/>
            <person name="Suen G."/>
            <person name="Welch R."/>
            <person name="Almeida N.F."/>
            <person name="Arnold F."/>
            <person name="Burton O.T."/>
            <person name="Du Z."/>
            <person name="Ewing A."/>
            <person name="Godsy E."/>
            <person name="Heisel S."/>
            <person name="Houmiel K.L."/>
            <person name="Jhaveri J."/>
            <person name="Lu J."/>
            <person name="Miller N.M."/>
            <person name="Norton S."/>
            <person name="Chen Q."/>
            <person name="Phoolcharoen W."/>
            <person name="Ohlin V."/>
            <person name="Ondrusek D."/>
            <person name="Pride N."/>
            <person name="Stricklin S.L."/>
            <person name="Sun J."/>
            <person name="Wheeler C."/>
            <person name="Wilson L."/>
            <person name="Zhu H."/>
            <person name="Wood D.W."/>
        </authorList>
    </citation>
    <scope>NUCLEOTIDE SEQUENCE [LARGE SCALE GENOMIC DNA]</scope>
    <source>
        <strain evidence="3">S4 / ATCC BAA-846</strain>
    </source>
</reference>
<dbReference type="PANTHER" id="PTHR43881">
    <property type="entry name" value="GAMMA-GLUTAMYLTRANSPEPTIDASE (AFU_ORTHOLOGUE AFUA_4G13580)"/>
    <property type="match status" value="1"/>
</dbReference>
<dbReference type="eggNOG" id="COG0405">
    <property type="taxonomic scope" value="Bacteria"/>
</dbReference>
<accession>B9JW69</accession>
<name>B9JW69_ALLAM</name>
<dbReference type="Gene3D" id="1.10.246.130">
    <property type="match status" value="1"/>
</dbReference>
<evidence type="ECO:0000313" key="2">
    <source>
        <dbReference type="EMBL" id="ACM36497.1"/>
    </source>
</evidence>
<protein>
    <submittedName>
        <fullName evidence="2">Gamma-glutamyltransferase</fullName>
    </submittedName>
</protein>
<feature type="region of interest" description="Disordered" evidence="1">
    <location>
        <begin position="1"/>
        <end position="23"/>
    </location>
</feature>
<dbReference type="HOGENOM" id="CLU_014813_3_0_5"/>
<keyword evidence="3" id="KW-1185">Reference proteome</keyword>
<dbReference type="InterPro" id="IPR052896">
    <property type="entry name" value="GGT-like_enzyme"/>
</dbReference>
<keyword evidence="2" id="KW-0808">Transferase</keyword>
<sequence>MPSASHTISPTTHAASGPDSGMVTSPHPLASAAGLAVLERGGTAAEAAIAMAAAMAVVYPHFCGLGGDSVWILADRQGRQTCFMGIGQAAAKLPEFTGDSIPLRGPLSTLTTAATVDAWETVHRYSIEYWGGKQVFGDLLQDAIHHAQHGFPVSRSQGFWLDMRKDVLADWPGFINLFFNNGQPFATGEIFRQPELARSLEDIASHGARSFYQGPLTQRIADGLRAVGSPITLADLAATRTRQVEPARLSYRGLELLAPPPPTQGISTLAIMGILQHFDLSALTPGSAQHLHLVVEAVKQAFLTRDRIADPDFADQPVREWLSAERLQQAASAINPDRALDWPHPYRTGDTVFFGATDAAGQSVSTLQSTYFDWGSGVVVGDTGILWQNRGAAFSLDPKSPNCLQPGKRPFYTLNPGLALRDGKPALIYGTQGADGQPQTLAMLLTRLIDYAQPPTQALAGPRFLLGKTFSDSRDSLKIEADCGQPVLDRLADLGHQLAPIEPQSPIAGQAGVIAIAPDGRLAGAHDPRGEGVALTLGER</sequence>
<dbReference type="STRING" id="311402.Avi_2100"/>
<dbReference type="EMBL" id="CP000633">
    <property type="protein sequence ID" value="ACM36497.1"/>
    <property type="molecule type" value="Genomic_DNA"/>
</dbReference>
<dbReference type="InterPro" id="IPR043137">
    <property type="entry name" value="GGT_ssub_C"/>
</dbReference>
<dbReference type="MEROPS" id="T03.025"/>
<evidence type="ECO:0000256" key="1">
    <source>
        <dbReference type="SAM" id="MobiDB-lite"/>
    </source>
</evidence>
<feature type="compositionally biased region" description="Polar residues" evidence="1">
    <location>
        <begin position="1"/>
        <end position="14"/>
    </location>
</feature>
<dbReference type="PANTHER" id="PTHR43881:SF5">
    <property type="entry name" value="GAMMA-GLUTAMYLTRANSPEPTIDASE"/>
    <property type="match status" value="1"/>
</dbReference>
<dbReference type="InterPro" id="IPR043138">
    <property type="entry name" value="GGT_lsub"/>
</dbReference>
<dbReference type="SUPFAM" id="SSF56235">
    <property type="entry name" value="N-terminal nucleophile aminohydrolases (Ntn hydrolases)"/>
    <property type="match status" value="1"/>
</dbReference>
<dbReference type="AlphaFoldDB" id="B9JW69"/>
<dbReference type="Gene3D" id="3.60.20.40">
    <property type="match status" value="1"/>
</dbReference>
<proteinExistence type="predicted"/>
<gene>
    <name evidence="2" type="primary">ggt</name>
    <name evidence="2" type="ordered locus">Avi_2100</name>
</gene>
<dbReference type="PRINTS" id="PR01210">
    <property type="entry name" value="GGTRANSPTASE"/>
</dbReference>
<dbReference type="Pfam" id="PF01019">
    <property type="entry name" value="G_glu_transpept"/>
    <property type="match status" value="1"/>
</dbReference>
<dbReference type="Proteomes" id="UP000001596">
    <property type="component" value="Chromosome 1"/>
</dbReference>
<evidence type="ECO:0000313" key="3">
    <source>
        <dbReference type="Proteomes" id="UP000001596"/>
    </source>
</evidence>
<dbReference type="InterPro" id="IPR029055">
    <property type="entry name" value="Ntn_hydrolases_N"/>
</dbReference>
<organism evidence="2 3">
    <name type="scientific">Allorhizobium ampelinum (strain ATCC BAA-846 / DSM 112012 / S4)</name>
    <name type="common">Agrobacterium vitis (strain S4)</name>
    <dbReference type="NCBI Taxonomy" id="311402"/>
    <lineage>
        <taxon>Bacteria</taxon>
        <taxon>Pseudomonadati</taxon>
        <taxon>Pseudomonadota</taxon>
        <taxon>Alphaproteobacteria</taxon>
        <taxon>Hyphomicrobiales</taxon>
        <taxon>Rhizobiaceae</taxon>
        <taxon>Rhizobium/Agrobacterium group</taxon>
        <taxon>Allorhizobium</taxon>
        <taxon>Allorhizobium ampelinum</taxon>
    </lineage>
</organism>